<keyword evidence="8" id="KW-0282">Flagellum</keyword>
<gene>
    <name evidence="8" type="primary">flgB</name>
    <name evidence="8" type="ORF">EW093_03150</name>
</gene>
<dbReference type="InterPro" id="IPR006300">
    <property type="entry name" value="FlgB"/>
</dbReference>
<reference evidence="8 9" key="2">
    <citation type="submission" date="2019-09" db="EMBL/GenBank/DDBJ databases">
        <title>Complete Genome Sequence and Methylome Analysis of free living Spirochaetas.</title>
        <authorList>
            <person name="Leshcheva N."/>
            <person name="Mikheeva N."/>
        </authorList>
    </citation>
    <scope>NUCLEOTIDE SEQUENCE [LARGE SCALE GENOMIC DNA]</scope>
    <source>
        <strain evidence="8 9">P</strain>
    </source>
</reference>
<evidence type="ECO:0000256" key="3">
    <source>
        <dbReference type="ARBA" id="ARBA00014376"/>
    </source>
</evidence>
<proteinExistence type="inferred from homology"/>
<dbReference type="PANTHER" id="PTHR30435">
    <property type="entry name" value="FLAGELLAR PROTEIN"/>
    <property type="match status" value="1"/>
</dbReference>
<name>A0A5C1Q8I1_9SPIO</name>
<evidence type="ECO:0000313" key="8">
    <source>
        <dbReference type="EMBL" id="QEN03737.1"/>
    </source>
</evidence>
<keyword evidence="8" id="KW-0969">Cilium</keyword>
<comment type="similarity">
    <text evidence="2 6">Belongs to the flagella basal body rod proteins family.</text>
</comment>
<keyword evidence="9" id="KW-1185">Reference proteome</keyword>
<evidence type="ECO:0000313" key="9">
    <source>
        <dbReference type="Proteomes" id="UP000323824"/>
    </source>
</evidence>
<evidence type="ECO:0000256" key="1">
    <source>
        <dbReference type="ARBA" id="ARBA00004117"/>
    </source>
</evidence>
<organism evidence="8 9">
    <name type="scientific">Thiospirochaeta perfilievii</name>
    <dbReference type="NCBI Taxonomy" id="252967"/>
    <lineage>
        <taxon>Bacteria</taxon>
        <taxon>Pseudomonadati</taxon>
        <taxon>Spirochaetota</taxon>
        <taxon>Spirochaetia</taxon>
        <taxon>Spirochaetales</taxon>
        <taxon>Spirochaetaceae</taxon>
        <taxon>Thiospirochaeta</taxon>
    </lineage>
</organism>
<dbReference type="EMBL" id="CP035807">
    <property type="protein sequence ID" value="QEN03737.1"/>
    <property type="molecule type" value="Genomic_DNA"/>
</dbReference>
<dbReference type="PANTHER" id="PTHR30435:SF12">
    <property type="entry name" value="FLAGELLAR BASAL BODY ROD PROTEIN FLGB"/>
    <property type="match status" value="1"/>
</dbReference>
<dbReference type="RefSeq" id="WP_149566995.1">
    <property type="nucleotide sequence ID" value="NZ_CP035807.1"/>
</dbReference>
<keyword evidence="8" id="KW-0966">Cell projection</keyword>
<evidence type="ECO:0000259" key="7">
    <source>
        <dbReference type="Pfam" id="PF00460"/>
    </source>
</evidence>
<reference evidence="8 9" key="1">
    <citation type="submission" date="2019-02" db="EMBL/GenBank/DDBJ databases">
        <authorList>
            <person name="Fomenkov A."/>
            <person name="Dubinina G."/>
            <person name="Grabovich M."/>
            <person name="Vincze T."/>
            <person name="Roberts R.J."/>
        </authorList>
    </citation>
    <scope>NUCLEOTIDE SEQUENCE [LARGE SCALE GENOMIC DNA]</scope>
    <source>
        <strain evidence="8 9">P</strain>
    </source>
</reference>
<protein>
    <recommendedName>
        <fullName evidence="3 6">Flagellar basal body rod protein FlgB</fullName>
    </recommendedName>
</protein>
<dbReference type="KEGG" id="sper:EW093_03150"/>
<comment type="function">
    <text evidence="5 6">Structural component of flagellum, the bacterial motility apparatus. Part of the rod structure of flagellar basal body.</text>
</comment>
<dbReference type="Proteomes" id="UP000323824">
    <property type="component" value="Chromosome"/>
</dbReference>
<comment type="subunit">
    <text evidence="6">The basal body constitutes a major portion of the flagellar organelle and consists of a number of rings mounted on a central rod.</text>
</comment>
<dbReference type="AlphaFoldDB" id="A0A5C1Q8I1"/>
<dbReference type="GO" id="GO:0030694">
    <property type="term" value="C:bacterial-type flagellum basal body, rod"/>
    <property type="evidence" value="ECO:0007669"/>
    <property type="project" value="InterPro"/>
</dbReference>
<dbReference type="GO" id="GO:0071978">
    <property type="term" value="P:bacterial-type flagellum-dependent swarming motility"/>
    <property type="evidence" value="ECO:0007669"/>
    <property type="project" value="TreeGrafter"/>
</dbReference>
<feature type="domain" description="Flagellar basal body rod protein N-terminal" evidence="7">
    <location>
        <begin position="23"/>
        <end position="41"/>
    </location>
</feature>
<accession>A0A5C1Q8I1</accession>
<evidence type="ECO:0000256" key="6">
    <source>
        <dbReference type="PIRNR" id="PIRNR002889"/>
    </source>
</evidence>
<dbReference type="OrthoDB" id="9792068at2"/>
<keyword evidence="4 6" id="KW-0975">Bacterial flagellum</keyword>
<dbReference type="Pfam" id="PF00460">
    <property type="entry name" value="Flg_bb_rod"/>
    <property type="match status" value="1"/>
</dbReference>
<dbReference type="PROSITE" id="PS00588">
    <property type="entry name" value="FLAGELLA_BB_ROD"/>
    <property type="match status" value="1"/>
</dbReference>
<comment type="subcellular location">
    <subcellularLocation>
        <location evidence="1 6">Bacterial flagellum basal body</location>
    </subcellularLocation>
</comment>
<sequence>MFDNTTFGKSLDVLQRTMDVSLLRREVISNNIANAETPNFKRTDVTFEESLSKALASEGKNTFKMTMTDERHIPADRTVDYKTIKPRRVLDYTTQSDSNGNNVDIEVEMMDVVKNQMRYQLLTQAVSEQFQKINMVVK</sequence>
<dbReference type="InterPro" id="IPR001444">
    <property type="entry name" value="Flag_bb_rod_N"/>
</dbReference>
<evidence type="ECO:0000256" key="5">
    <source>
        <dbReference type="ARBA" id="ARBA00024934"/>
    </source>
</evidence>
<evidence type="ECO:0000256" key="4">
    <source>
        <dbReference type="ARBA" id="ARBA00023143"/>
    </source>
</evidence>
<evidence type="ECO:0000256" key="2">
    <source>
        <dbReference type="ARBA" id="ARBA00009677"/>
    </source>
</evidence>
<dbReference type="PIRSF" id="PIRSF002889">
    <property type="entry name" value="Rod_FlgB"/>
    <property type="match status" value="1"/>
</dbReference>
<dbReference type="InterPro" id="IPR019776">
    <property type="entry name" value="Flagellar_basal_body_rod_CS"/>
</dbReference>
<dbReference type="NCBIfam" id="TIGR01396">
    <property type="entry name" value="FlgB"/>
    <property type="match status" value="1"/>
</dbReference>